<evidence type="ECO:0000256" key="1">
    <source>
        <dbReference type="SAM" id="SignalP"/>
    </source>
</evidence>
<comment type="caution">
    <text evidence="3">The sequence shown here is derived from an EMBL/GenBank/DDBJ whole genome shotgun (WGS) entry which is preliminary data.</text>
</comment>
<proteinExistence type="predicted"/>
<dbReference type="RefSeq" id="WP_218546422.1">
    <property type="nucleotide sequence ID" value="NZ_JAGSPD010000008.1"/>
</dbReference>
<reference evidence="3" key="1">
    <citation type="submission" date="2021-04" db="EMBL/GenBank/DDBJ databases">
        <authorList>
            <person name="Pira H."/>
            <person name="Risdian C."/>
            <person name="Wink J."/>
        </authorList>
    </citation>
    <scope>NUCLEOTIDE SEQUENCE</scope>
    <source>
        <strain evidence="3">WHY3</strain>
    </source>
</reference>
<dbReference type="Pfam" id="PF18942">
    <property type="entry name" value="DUF5689"/>
    <property type="match status" value="1"/>
</dbReference>
<keyword evidence="1" id="KW-0732">Signal</keyword>
<feature type="domain" description="DUF5689" evidence="2">
    <location>
        <begin position="89"/>
        <end position="293"/>
    </location>
</feature>
<dbReference type="EMBL" id="JAGSPD010000008">
    <property type="protein sequence ID" value="MBV7269637.1"/>
    <property type="molecule type" value="Genomic_DNA"/>
</dbReference>
<dbReference type="Proteomes" id="UP001138894">
    <property type="component" value="Unassembled WGS sequence"/>
</dbReference>
<evidence type="ECO:0000313" key="4">
    <source>
        <dbReference type="Proteomes" id="UP001138894"/>
    </source>
</evidence>
<protein>
    <submittedName>
        <fullName evidence="3">Choice-of-anchor J domain-containing protein</fullName>
    </submittedName>
</protein>
<dbReference type="NCBIfam" id="NF038128">
    <property type="entry name" value="choice_anch_J"/>
    <property type="match status" value="1"/>
</dbReference>
<feature type="signal peptide" evidence="1">
    <location>
        <begin position="1"/>
        <end position="23"/>
    </location>
</feature>
<feature type="chain" id="PRO_5040728359" evidence="1">
    <location>
        <begin position="24"/>
        <end position="480"/>
    </location>
</feature>
<evidence type="ECO:0000259" key="2">
    <source>
        <dbReference type="Pfam" id="PF18942"/>
    </source>
</evidence>
<accession>A0A9X1F962</accession>
<name>A0A9X1F962_9FLAO</name>
<gene>
    <name evidence="3" type="ORF">KCG49_10615</name>
</gene>
<sequence>MKTLKNNKLILFFLGLVVFNSCVEDDDFNVPNTNIEEPVLDGPVIEISDVLGRLVQQQVSENDNFGANPNNGLNYDSEVTFQYDDETIQYMEGYLISSDEAGNFFEELILQDEPENPTVGIKVPIDVNPLFTKYDIGRKVYIRVTNLHVGISNGVLAIGFKDGDFISKIPFPLEQEIIKRSAEKADLIPLPLTLEEFDDSKTNLFINIPDVQFNRSEAVEQELSFASENFDSFDGERTLESCNSSLSRIFSTSTFADFSGLNLPTGSGSINAILSKNFFGDEFNVVINTPEDISLDSIERCDPFNIDDFDVVYEEDFTDGLTGWNVINTVGTESWEAADFGGAFYARASAFQGSGNPAANMVSWLISPSFDFDAQTDEQLVLEIADAFSDAGEEPLSVFYSTDYISGNNPSTATWIEIGADEIAALPINTGFFDNEYDQTGLIDLSSVVGDGVIAFVYDSDNGAISSTRDISNVKILTPQ</sequence>
<organism evidence="3 4">
    <name type="scientific">Winogradskyella luteola</name>
    <dbReference type="NCBI Taxonomy" id="2828330"/>
    <lineage>
        <taxon>Bacteria</taxon>
        <taxon>Pseudomonadati</taxon>
        <taxon>Bacteroidota</taxon>
        <taxon>Flavobacteriia</taxon>
        <taxon>Flavobacteriales</taxon>
        <taxon>Flavobacteriaceae</taxon>
        <taxon>Winogradskyella</taxon>
    </lineage>
</organism>
<dbReference type="AlphaFoldDB" id="A0A9X1F962"/>
<evidence type="ECO:0000313" key="3">
    <source>
        <dbReference type="EMBL" id="MBV7269637.1"/>
    </source>
</evidence>
<keyword evidence="4" id="KW-1185">Reference proteome</keyword>
<dbReference type="InterPro" id="IPR043744">
    <property type="entry name" value="DUF5689"/>
</dbReference>